<name>A0A2T7PDZ1_POMCA</name>
<evidence type="ECO:0000256" key="1">
    <source>
        <dbReference type="SAM" id="MobiDB-lite"/>
    </source>
</evidence>
<comment type="caution">
    <text evidence="2">The sequence shown here is derived from an EMBL/GenBank/DDBJ whole genome shotgun (WGS) entry which is preliminary data.</text>
</comment>
<feature type="region of interest" description="Disordered" evidence="1">
    <location>
        <begin position="36"/>
        <end position="70"/>
    </location>
</feature>
<dbReference type="OrthoDB" id="6428169at2759"/>
<feature type="compositionally biased region" description="Basic and acidic residues" evidence="1">
    <location>
        <begin position="257"/>
        <end position="299"/>
    </location>
</feature>
<keyword evidence="3" id="KW-1185">Reference proteome</keyword>
<evidence type="ECO:0000313" key="3">
    <source>
        <dbReference type="Proteomes" id="UP000245119"/>
    </source>
</evidence>
<organism evidence="2 3">
    <name type="scientific">Pomacea canaliculata</name>
    <name type="common">Golden apple snail</name>
    <dbReference type="NCBI Taxonomy" id="400727"/>
    <lineage>
        <taxon>Eukaryota</taxon>
        <taxon>Metazoa</taxon>
        <taxon>Spiralia</taxon>
        <taxon>Lophotrochozoa</taxon>
        <taxon>Mollusca</taxon>
        <taxon>Gastropoda</taxon>
        <taxon>Caenogastropoda</taxon>
        <taxon>Architaenioglossa</taxon>
        <taxon>Ampullarioidea</taxon>
        <taxon>Ampullariidae</taxon>
        <taxon>Pomacea</taxon>
    </lineage>
</organism>
<gene>
    <name evidence="2" type="ORF">C0Q70_07047</name>
</gene>
<evidence type="ECO:0000313" key="2">
    <source>
        <dbReference type="EMBL" id="PVD31630.1"/>
    </source>
</evidence>
<dbReference type="Proteomes" id="UP000245119">
    <property type="component" value="Linkage Group LG4"/>
</dbReference>
<sequence length="646" mass="72333">MMGEYMRNHRMMGGAMMGRHGNVLYGRYPKIVWREEMPEGQDPSRTRRSVRPDMMKSKDGVKPPMEPEDTSKLIKDQLKMDDHMKNEEANKHMKDHEGMMKMDDMNKHMKDHEGMMDMDDMNKHMKDHEGMMDMDDMNKHMKDHEGMMDMDDMNKHMKDHEGMMDMDDMNKHMKDHEGMMDMDDMNKHMKDHEGMMDMDDMNKHMKDHEDEMMKYMKDKGHMMDADEMMKDHGNMMKTEQMKHHGHTIDADDMTKHMKDHGQTMPVDEKQKKDYQDPAITKKKDTKTPKMSHQMKDNKHVTSGAKKPDGASVFVPAPPADTPPREKAPLSDKKKGKGVTGVTLALGDTGLDTVTLRHQNLTGIELPLCGEVRVRGLHTETGPGVWMMCLTATRMATSVSVRAHRLPGLNHVLNQRLVVKGIVVLPSTNPGLAVAMAAGEAVGTACSTSGDCPADYCCVSLARPIGKKRQVLVREGGTCQPLGQKAEGCLVRTGAYSDTQMYFSCPCVSGLKCRGNGMFDIPLGETGCLVRTEAYSGDRIYYHCPCESGFNCKGNGMFDMPLGEMECLVNNRLPNTRHMYYESCPCAEGLTCKGNGLINVPLGEEGVGGGSGTAYPSTDLAVRGCPRPLTLSSSLRLNSLRRHGSRI</sequence>
<accession>A0A2T7PDZ1</accession>
<dbReference type="AlphaFoldDB" id="A0A2T7PDZ1"/>
<proteinExistence type="predicted"/>
<feature type="region of interest" description="Disordered" evidence="1">
    <location>
        <begin position="257"/>
        <end position="337"/>
    </location>
</feature>
<reference evidence="2 3" key="1">
    <citation type="submission" date="2018-04" db="EMBL/GenBank/DDBJ databases">
        <title>The genome of golden apple snail Pomacea canaliculata provides insight into stress tolerance and invasive adaptation.</title>
        <authorList>
            <person name="Liu C."/>
            <person name="Liu B."/>
            <person name="Ren Y."/>
            <person name="Zhang Y."/>
            <person name="Wang H."/>
            <person name="Li S."/>
            <person name="Jiang F."/>
            <person name="Yin L."/>
            <person name="Zhang G."/>
            <person name="Qian W."/>
            <person name="Fan W."/>
        </authorList>
    </citation>
    <scope>NUCLEOTIDE SEQUENCE [LARGE SCALE GENOMIC DNA]</scope>
    <source>
        <strain evidence="2">SZHN2017</strain>
        <tissue evidence="2">Muscle</tissue>
    </source>
</reference>
<feature type="compositionally biased region" description="Basic and acidic residues" evidence="1">
    <location>
        <begin position="36"/>
        <end position="61"/>
    </location>
</feature>
<feature type="compositionally biased region" description="Basic and acidic residues" evidence="1">
    <location>
        <begin position="322"/>
        <end position="332"/>
    </location>
</feature>
<dbReference type="Gene3D" id="2.10.80.10">
    <property type="entry name" value="Lipase, subunit A"/>
    <property type="match status" value="1"/>
</dbReference>
<protein>
    <submittedName>
        <fullName evidence="2">Uncharacterized protein</fullName>
    </submittedName>
</protein>
<dbReference type="EMBL" id="PZQS01000004">
    <property type="protein sequence ID" value="PVD31630.1"/>
    <property type="molecule type" value="Genomic_DNA"/>
</dbReference>